<dbReference type="GO" id="GO:0004519">
    <property type="term" value="F:endonuclease activity"/>
    <property type="evidence" value="ECO:0007669"/>
    <property type="project" value="UniProtKB-KW"/>
</dbReference>
<dbReference type="GO" id="GO:0046872">
    <property type="term" value="F:metal ion binding"/>
    <property type="evidence" value="ECO:0007669"/>
    <property type="project" value="UniProtKB-KW"/>
</dbReference>
<evidence type="ECO:0000256" key="5">
    <source>
        <dbReference type="ARBA" id="ARBA00022801"/>
    </source>
</evidence>
<protein>
    <submittedName>
        <fullName evidence="10">S1/P1 nuclease-domain-containing protein</fullName>
    </submittedName>
</protein>
<dbReference type="GO" id="GO:0016788">
    <property type="term" value="F:hydrolase activity, acting on ester bonds"/>
    <property type="evidence" value="ECO:0007669"/>
    <property type="project" value="InterPro"/>
</dbReference>
<dbReference type="GO" id="GO:0003676">
    <property type="term" value="F:nucleic acid binding"/>
    <property type="evidence" value="ECO:0007669"/>
    <property type="project" value="InterPro"/>
</dbReference>
<reference evidence="10 11" key="1">
    <citation type="submission" date="2017-04" db="EMBL/GenBank/DDBJ databases">
        <title>Draft genome sequence of Tuber borchii Vittad., a whitish edible truffle.</title>
        <authorList>
            <consortium name="DOE Joint Genome Institute"/>
            <person name="Murat C."/>
            <person name="Kuo A."/>
            <person name="Barry K.W."/>
            <person name="Clum A."/>
            <person name="Dockter R.B."/>
            <person name="Fauchery L."/>
            <person name="Iotti M."/>
            <person name="Kohler A."/>
            <person name="Labutti K."/>
            <person name="Lindquist E.A."/>
            <person name="Lipzen A."/>
            <person name="Ohm R.A."/>
            <person name="Wang M."/>
            <person name="Grigoriev I.V."/>
            <person name="Zambonelli A."/>
            <person name="Martin F.M."/>
        </authorList>
    </citation>
    <scope>NUCLEOTIDE SEQUENCE [LARGE SCALE GENOMIC DNA]</scope>
    <source>
        <strain evidence="10 11">Tbo3840</strain>
    </source>
</reference>
<dbReference type="InterPro" id="IPR003154">
    <property type="entry name" value="S1/P1nuclease"/>
</dbReference>
<feature type="signal peptide" evidence="9">
    <location>
        <begin position="1"/>
        <end position="23"/>
    </location>
</feature>
<evidence type="ECO:0000256" key="6">
    <source>
        <dbReference type="ARBA" id="ARBA00023157"/>
    </source>
</evidence>
<dbReference type="SUPFAM" id="SSF48537">
    <property type="entry name" value="Phospholipase C/P1 nuclease"/>
    <property type="match status" value="1"/>
</dbReference>
<dbReference type="PANTHER" id="PTHR33146">
    <property type="entry name" value="ENDONUCLEASE 4"/>
    <property type="match status" value="1"/>
</dbReference>
<sequence length="356" mass="39378">MRPANFLPALLLAPLTSAWGTLGHRTVALLSTRYLLPQTAKWVRDLLGSESIAAASTWADGYAHSKDGKFSAPWHYIDSKDNPPHTCGVNYSRDCKKDRGCIVAALVNMTGRVADERLSRNERGMALKFIIHFVGDIHQPLHTEDLLRGGNGIHVTFDGRKDNLHSVWDTAIPEKYVGGDTMQDATTWSNNLHTEIETGKFKDPSIKQAWSACLDPTTPQKCALVWATESNRWMCDYVLPQDYPEGFEGSELGGDYYDGAAPIVDELIAQAGWRLAGYLNAILAGETGLPIGTQSDGFWDQTGSDHGRERPGREERQGREERPGRGDREPRAPPRGPKKLMGQIGGWWGNLRAAEL</sequence>
<organism evidence="10 11">
    <name type="scientific">Tuber borchii</name>
    <name type="common">White truffle</name>
    <dbReference type="NCBI Taxonomy" id="42251"/>
    <lineage>
        <taxon>Eukaryota</taxon>
        <taxon>Fungi</taxon>
        <taxon>Dikarya</taxon>
        <taxon>Ascomycota</taxon>
        <taxon>Pezizomycotina</taxon>
        <taxon>Pezizomycetes</taxon>
        <taxon>Pezizales</taxon>
        <taxon>Tuberaceae</taxon>
        <taxon>Tuber</taxon>
    </lineage>
</organism>
<evidence type="ECO:0000313" key="11">
    <source>
        <dbReference type="Proteomes" id="UP000244722"/>
    </source>
</evidence>
<dbReference type="AlphaFoldDB" id="A0A2T6ZGH3"/>
<dbReference type="Proteomes" id="UP000244722">
    <property type="component" value="Unassembled WGS sequence"/>
</dbReference>
<evidence type="ECO:0000256" key="4">
    <source>
        <dbReference type="ARBA" id="ARBA00022759"/>
    </source>
</evidence>
<keyword evidence="9" id="KW-0732">Signal</keyword>
<feature type="compositionally biased region" description="Basic and acidic residues" evidence="8">
    <location>
        <begin position="303"/>
        <end position="332"/>
    </location>
</feature>
<dbReference type="Pfam" id="PF02265">
    <property type="entry name" value="S1-P1_nuclease"/>
    <property type="match status" value="1"/>
</dbReference>
<dbReference type="PANTHER" id="PTHR33146:SF26">
    <property type="entry name" value="ENDONUCLEASE 4"/>
    <property type="match status" value="1"/>
</dbReference>
<keyword evidence="11" id="KW-1185">Reference proteome</keyword>
<comment type="caution">
    <text evidence="10">The sequence shown here is derived from an EMBL/GenBank/DDBJ whole genome shotgun (WGS) entry which is preliminary data.</text>
</comment>
<evidence type="ECO:0000256" key="7">
    <source>
        <dbReference type="ARBA" id="ARBA00023180"/>
    </source>
</evidence>
<keyword evidence="5" id="KW-0378">Hydrolase</keyword>
<gene>
    <name evidence="10" type="ORF">B9Z19DRAFT_1068072</name>
</gene>
<name>A0A2T6ZGH3_TUBBO</name>
<dbReference type="Gene3D" id="1.10.575.10">
    <property type="entry name" value="P1 Nuclease"/>
    <property type="match status" value="1"/>
</dbReference>
<feature type="chain" id="PRO_5015452579" evidence="9">
    <location>
        <begin position="24"/>
        <end position="356"/>
    </location>
</feature>
<dbReference type="EMBL" id="NESQ01000288">
    <property type="protein sequence ID" value="PUU74601.1"/>
    <property type="molecule type" value="Genomic_DNA"/>
</dbReference>
<dbReference type="CDD" id="cd11010">
    <property type="entry name" value="S1-P1_nuclease"/>
    <property type="match status" value="1"/>
</dbReference>
<evidence type="ECO:0000256" key="1">
    <source>
        <dbReference type="ARBA" id="ARBA00009547"/>
    </source>
</evidence>
<keyword evidence="2" id="KW-0540">Nuclease</keyword>
<evidence type="ECO:0000313" key="10">
    <source>
        <dbReference type="EMBL" id="PUU74601.1"/>
    </source>
</evidence>
<keyword evidence="3" id="KW-0479">Metal-binding</keyword>
<comment type="similarity">
    <text evidence="1">Belongs to the nuclease type I family.</text>
</comment>
<keyword evidence="4" id="KW-0255">Endonuclease</keyword>
<evidence type="ECO:0000256" key="2">
    <source>
        <dbReference type="ARBA" id="ARBA00022722"/>
    </source>
</evidence>
<dbReference type="STRING" id="42251.A0A2T6ZGH3"/>
<proteinExistence type="inferred from homology"/>
<dbReference type="OrthoDB" id="441446at2759"/>
<dbReference type="InterPro" id="IPR008947">
    <property type="entry name" value="PLipase_C/P1_nuclease_dom_sf"/>
</dbReference>
<dbReference type="GO" id="GO:0006308">
    <property type="term" value="P:DNA catabolic process"/>
    <property type="evidence" value="ECO:0007669"/>
    <property type="project" value="InterPro"/>
</dbReference>
<keyword evidence="6" id="KW-1015">Disulfide bond</keyword>
<evidence type="ECO:0000256" key="8">
    <source>
        <dbReference type="SAM" id="MobiDB-lite"/>
    </source>
</evidence>
<accession>A0A2T6ZGH3</accession>
<keyword evidence="7" id="KW-0325">Glycoprotein</keyword>
<feature type="region of interest" description="Disordered" evidence="8">
    <location>
        <begin position="294"/>
        <end position="344"/>
    </location>
</feature>
<evidence type="ECO:0000256" key="9">
    <source>
        <dbReference type="SAM" id="SignalP"/>
    </source>
</evidence>
<evidence type="ECO:0000256" key="3">
    <source>
        <dbReference type="ARBA" id="ARBA00022723"/>
    </source>
</evidence>